<comment type="caution">
    <text evidence="2">The sequence shown here is derived from an EMBL/GenBank/DDBJ whole genome shotgun (WGS) entry which is preliminary data.</text>
</comment>
<keyword evidence="3" id="KW-1185">Reference proteome</keyword>
<organism evidence="2 3">
    <name type="scientific">Aurantiacibacter marinus</name>
    <dbReference type="NCBI Taxonomy" id="874156"/>
    <lineage>
        <taxon>Bacteria</taxon>
        <taxon>Pseudomonadati</taxon>
        <taxon>Pseudomonadota</taxon>
        <taxon>Alphaproteobacteria</taxon>
        <taxon>Sphingomonadales</taxon>
        <taxon>Erythrobacteraceae</taxon>
        <taxon>Aurantiacibacter</taxon>
    </lineage>
</organism>
<name>A0A0H0XLX1_9SPHN</name>
<sequence length="68" mass="7750">MIVLETIWLLWRGWRLSDVALLLLPAVLMLIALRAALVGAPWPWIAVPLALSFPVHLLDLSRRNARRD</sequence>
<evidence type="ECO:0000256" key="1">
    <source>
        <dbReference type="SAM" id="Phobius"/>
    </source>
</evidence>
<keyword evidence="1" id="KW-0472">Membrane</keyword>
<protein>
    <submittedName>
        <fullName evidence="2">Uncharacterized protein</fullName>
    </submittedName>
</protein>
<accession>A0A0H0XLX1</accession>
<gene>
    <name evidence="2" type="ORF">AAV99_12150</name>
</gene>
<dbReference type="PATRIC" id="fig|874156.12.peg.2500"/>
<evidence type="ECO:0000313" key="3">
    <source>
        <dbReference type="Proteomes" id="UP000053455"/>
    </source>
</evidence>
<dbReference type="STRING" id="874156.GCA_001021555_02513"/>
<dbReference type="EMBL" id="LBHU01000004">
    <property type="protein sequence ID" value="KLI63011.1"/>
    <property type="molecule type" value="Genomic_DNA"/>
</dbReference>
<dbReference type="OrthoDB" id="7206724at2"/>
<proteinExistence type="predicted"/>
<dbReference type="AlphaFoldDB" id="A0A0H0XLX1"/>
<dbReference type="Proteomes" id="UP000053455">
    <property type="component" value="Unassembled WGS sequence"/>
</dbReference>
<evidence type="ECO:0000313" key="2">
    <source>
        <dbReference type="EMBL" id="KLI63011.1"/>
    </source>
</evidence>
<keyword evidence="1" id="KW-1133">Transmembrane helix</keyword>
<feature type="transmembrane region" description="Helical" evidence="1">
    <location>
        <begin position="19"/>
        <end position="36"/>
    </location>
</feature>
<keyword evidence="1" id="KW-0812">Transmembrane</keyword>
<reference evidence="2 3" key="1">
    <citation type="submission" date="2015-04" db="EMBL/GenBank/DDBJ databases">
        <title>The draft genome sequence of Erythrobacter marinus HWDM-33.</title>
        <authorList>
            <person name="Zhuang L."/>
            <person name="Liu Y."/>
            <person name="Shao Z."/>
        </authorList>
    </citation>
    <scope>NUCLEOTIDE SEQUENCE [LARGE SCALE GENOMIC DNA]</scope>
    <source>
        <strain evidence="2 3">HWDM-33</strain>
    </source>
</reference>
<feature type="transmembrane region" description="Helical" evidence="1">
    <location>
        <begin position="42"/>
        <end position="60"/>
    </location>
</feature>